<dbReference type="InterPro" id="IPR031621">
    <property type="entry name" value="HisKA_7TM"/>
</dbReference>
<dbReference type="InterPro" id="IPR043128">
    <property type="entry name" value="Rev_trsase/Diguanyl_cyclase"/>
</dbReference>
<dbReference type="PROSITE" id="PS50113">
    <property type="entry name" value="PAC"/>
    <property type="match status" value="1"/>
</dbReference>
<evidence type="ECO:0000313" key="4">
    <source>
        <dbReference type="EMBL" id="PKG24616.1"/>
    </source>
</evidence>
<organism evidence="4 5">
    <name type="scientific">Niallia nealsonii</name>
    <dbReference type="NCBI Taxonomy" id="115979"/>
    <lineage>
        <taxon>Bacteria</taxon>
        <taxon>Bacillati</taxon>
        <taxon>Bacillota</taxon>
        <taxon>Bacilli</taxon>
        <taxon>Bacillales</taxon>
        <taxon>Bacillaceae</taxon>
        <taxon>Niallia</taxon>
    </lineage>
</organism>
<keyword evidence="1" id="KW-0472">Membrane</keyword>
<proteinExistence type="predicted"/>
<keyword evidence="1" id="KW-1133">Transmembrane helix</keyword>
<dbReference type="SUPFAM" id="SSF55785">
    <property type="entry name" value="PYP-like sensor domain (PAS domain)"/>
    <property type="match status" value="1"/>
</dbReference>
<dbReference type="RefSeq" id="WP_101175968.1">
    <property type="nucleotide sequence ID" value="NZ_PISE01000011.1"/>
</dbReference>
<dbReference type="Pfam" id="PF13426">
    <property type="entry name" value="PAS_9"/>
    <property type="match status" value="1"/>
</dbReference>
<feature type="transmembrane region" description="Helical" evidence="1">
    <location>
        <begin position="38"/>
        <end position="55"/>
    </location>
</feature>
<dbReference type="Proteomes" id="UP000233375">
    <property type="component" value="Unassembled WGS sequence"/>
</dbReference>
<feature type="transmembrane region" description="Helical" evidence="1">
    <location>
        <begin position="67"/>
        <end position="86"/>
    </location>
</feature>
<gene>
    <name evidence="4" type="ORF">CWS01_04975</name>
</gene>
<name>A0A2N0Z521_9BACI</name>
<dbReference type="NCBIfam" id="TIGR00254">
    <property type="entry name" value="GGDEF"/>
    <property type="match status" value="1"/>
</dbReference>
<dbReference type="CDD" id="cd01949">
    <property type="entry name" value="GGDEF"/>
    <property type="match status" value="1"/>
</dbReference>
<reference evidence="4 5" key="1">
    <citation type="journal article" date="2003" name="Int. J. Syst. Evol. Microbiol.">
        <title>Bacillus nealsonii sp. nov., isolated from a spacecraft-assembly facility, whose spores are gamma-radiation resistant.</title>
        <authorList>
            <person name="Venkateswaran K."/>
            <person name="Kempf M."/>
            <person name="Chen F."/>
            <person name="Satomi M."/>
            <person name="Nicholson W."/>
            <person name="Kern R."/>
        </authorList>
    </citation>
    <scope>NUCLEOTIDE SEQUENCE [LARGE SCALE GENOMIC DNA]</scope>
    <source>
        <strain evidence="4 5">FO-92</strain>
    </source>
</reference>
<evidence type="ECO:0000259" key="2">
    <source>
        <dbReference type="PROSITE" id="PS50113"/>
    </source>
</evidence>
<dbReference type="AlphaFoldDB" id="A0A2N0Z521"/>
<dbReference type="EMBL" id="PISE01000011">
    <property type="protein sequence ID" value="PKG24616.1"/>
    <property type="molecule type" value="Genomic_DNA"/>
</dbReference>
<comment type="caution">
    <text evidence="4">The sequence shown here is derived from an EMBL/GenBank/DDBJ whole genome shotgun (WGS) entry which is preliminary data.</text>
</comment>
<dbReference type="InterPro" id="IPR000014">
    <property type="entry name" value="PAS"/>
</dbReference>
<feature type="transmembrane region" description="Helical" evidence="1">
    <location>
        <begin position="216"/>
        <end position="235"/>
    </location>
</feature>
<dbReference type="SMART" id="SM00267">
    <property type="entry name" value="GGDEF"/>
    <property type="match status" value="1"/>
</dbReference>
<dbReference type="Gene3D" id="3.30.450.20">
    <property type="entry name" value="PAS domain"/>
    <property type="match status" value="1"/>
</dbReference>
<feature type="transmembrane region" description="Helical" evidence="1">
    <location>
        <begin position="145"/>
        <end position="166"/>
    </location>
</feature>
<protein>
    <submittedName>
        <fullName evidence="4">Sensor domain-containing diguanylate cyclase</fullName>
    </submittedName>
</protein>
<dbReference type="PROSITE" id="PS50887">
    <property type="entry name" value="GGDEF"/>
    <property type="match status" value="1"/>
</dbReference>
<dbReference type="FunFam" id="3.30.70.270:FF:000001">
    <property type="entry name" value="Diguanylate cyclase domain protein"/>
    <property type="match status" value="1"/>
</dbReference>
<dbReference type="PANTHER" id="PTHR46663:SF4">
    <property type="entry name" value="DIGUANYLATE CYCLASE DGCT-RELATED"/>
    <property type="match status" value="1"/>
</dbReference>
<dbReference type="Pfam" id="PF00990">
    <property type="entry name" value="GGDEF"/>
    <property type="match status" value="1"/>
</dbReference>
<keyword evidence="5" id="KW-1185">Reference proteome</keyword>
<feature type="domain" description="PAC" evidence="2">
    <location>
        <begin position="295"/>
        <end position="348"/>
    </location>
</feature>
<evidence type="ECO:0000313" key="5">
    <source>
        <dbReference type="Proteomes" id="UP000233375"/>
    </source>
</evidence>
<dbReference type="CDD" id="cd00130">
    <property type="entry name" value="PAS"/>
    <property type="match status" value="1"/>
</dbReference>
<dbReference type="OrthoDB" id="9759607at2"/>
<dbReference type="InterPro" id="IPR000160">
    <property type="entry name" value="GGDEF_dom"/>
</dbReference>
<dbReference type="InterPro" id="IPR000700">
    <property type="entry name" value="PAS-assoc_C"/>
</dbReference>
<dbReference type="InterPro" id="IPR052163">
    <property type="entry name" value="DGC-Regulatory_Protein"/>
</dbReference>
<dbReference type="SUPFAM" id="SSF55073">
    <property type="entry name" value="Nucleotide cyclase"/>
    <property type="match status" value="1"/>
</dbReference>
<keyword evidence="1" id="KW-0812">Transmembrane</keyword>
<dbReference type="InterPro" id="IPR035965">
    <property type="entry name" value="PAS-like_dom_sf"/>
</dbReference>
<feature type="domain" description="GGDEF" evidence="3">
    <location>
        <begin position="380"/>
        <end position="517"/>
    </location>
</feature>
<feature type="transmembrane region" description="Helical" evidence="1">
    <location>
        <begin position="98"/>
        <end position="116"/>
    </location>
</feature>
<feature type="transmembrane region" description="Helical" evidence="1">
    <location>
        <begin position="178"/>
        <end position="196"/>
    </location>
</feature>
<dbReference type="Gene3D" id="3.30.70.270">
    <property type="match status" value="1"/>
</dbReference>
<evidence type="ECO:0000259" key="3">
    <source>
        <dbReference type="PROSITE" id="PS50887"/>
    </source>
</evidence>
<dbReference type="InterPro" id="IPR029787">
    <property type="entry name" value="Nucleotide_cyclase"/>
</dbReference>
<accession>A0A2N0Z521</accession>
<sequence>MTKELVFYIVVDIFGALLSLFLSAYAFFKIRNTPGGKYYIIATFLSSLFTLFYVFELTSSSLEEIKLWIRMEYLPLSFLPVFILLMCCEFVGAKIKKVFYSILFATPLLTIFLQFTNDFHHIYYTSMKLKENSPFPVADLTGGPWFYVHSIFLYTCVFSSIVVLLMQVKMVPFKFKMQIILMAIGLSIPIFGSIFYLSNTSPYGIDTGPISMSLSFLFHGAALFSFQMFNVAPILRDVVFESMKEGVIVLNDENAVVDYNHVAKKIIPTLRNQMIGHPLEEILKDDQMLLEIIHYQKEWDYKWSNNQDILHYHTSYSPVWNRKNKLIGRIITFSDVTERVEMQEKLQRLASIDGLTQVYNRTFFLSKAETIIETLSTNGAEIACIMFDIDHFKHINDTYGHEIGDIILKHVVEMAQSSLGEKDLIGRFGGEEFVIFMPNASQQDAFKLAEIIRKKIFATSKLVRGKEVFVTSSFGISNAFIDFRIERPSFKELMNQADQALYTAKRTGRNCVCLFADRLQKT</sequence>
<dbReference type="PANTHER" id="PTHR46663">
    <property type="entry name" value="DIGUANYLATE CYCLASE DGCT-RELATED"/>
    <property type="match status" value="1"/>
</dbReference>
<dbReference type="Pfam" id="PF16927">
    <property type="entry name" value="HisKA_7TM"/>
    <property type="match status" value="1"/>
</dbReference>
<evidence type="ECO:0000256" key="1">
    <source>
        <dbReference type="SAM" id="Phobius"/>
    </source>
</evidence>
<feature type="transmembrane region" description="Helical" evidence="1">
    <location>
        <begin position="6"/>
        <end position="26"/>
    </location>
</feature>